<dbReference type="AlphaFoldDB" id="A0AAW1U6V9"/>
<comment type="caution">
    <text evidence="1">The sequence shown here is derived from an EMBL/GenBank/DDBJ whole genome shotgun (WGS) entry which is preliminary data.</text>
</comment>
<reference evidence="1 2" key="1">
    <citation type="submission" date="2023-03" db="EMBL/GenBank/DDBJ databases">
        <title>Genome insight into feeding habits of ladybird beetles.</title>
        <authorList>
            <person name="Li H.-S."/>
            <person name="Huang Y.-H."/>
            <person name="Pang H."/>
        </authorList>
    </citation>
    <scope>NUCLEOTIDE SEQUENCE [LARGE SCALE GENOMIC DNA]</scope>
    <source>
        <strain evidence="1">SYSU_2023b</strain>
        <tissue evidence="1">Whole body</tissue>
    </source>
</reference>
<evidence type="ECO:0000313" key="1">
    <source>
        <dbReference type="EMBL" id="KAK9879371.1"/>
    </source>
</evidence>
<accession>A0AAW1U6V9</accession>
<gene>
    <name evidence="1" type="ORF">WA026_004220</name>
</gene>
<protein>
    <submittedName>
        <fullName evidence="1">Uncharacterized protein</fullName>
    </submittedName>
</protein>
<sequence>MKSILYNTQLNIFSVNITLLSKQTRKPIPSAVLEHEFNVPILGSLHKVVQERQRKNAQTSSKLEIMLKSAFQLDEKDEKREAAMS</sequence>
<organism evidence="1 2">
    <name type="scientific">Henosepilachna vigintioctopunctata</name>
    <dbReference type="NCBI Taxonomy" id="420089"/>
    <lineage>
        <taxon>Eukaryota</taxon>
        <taxon>Metazoa</taxon>
        <taxon>Ecdysozoa</taxon>
        <taxon>Arthropoda</taxon>
        <taxon>Hexapoda</taxon>
        <taxon>Insecta</taxon>
        <taxon>Pterygota</taxon>
        <taxon>Neoptera</taxon>
        <taxon>Endopterygota</taxon>
        <taxon>Coleoptera</taxon>
        <taxon>Polyphaga</taxon>
        <taxon>Cucujiformia</taxon>
        <taxon>Coccinelloidea</taxon>
        <taxon>Coccinellidae</taxon>
        <taxon>Epilachninae</taxon>
        <taxon>Epilachnini</taxon>
        <taxon>Henosepilachna</taxon>
    </lineage>
</organism>
<dbReference type="EMBL" id="JARQZJ010000061">
    <property type="protein sequence ID" value="KAK9879371.1"/>
    <property type="molecule type" value="Genomic_DNA"/>
</dbReference>
<name>A0AAW1U6V9_9CUCU</name>
<dbReference type="Proteomes" id="UP001431783">
    <property type="component" value="Unassembled WGS sequence"/>
</dbReference>
<keyword evidence="2" id="KW-1185">Reference proteome</keyword>
<proteinExistence type="predicted"/>
<evidence type="ECO:0000313" key="2">
    <source>
        <dbReference type="Proteomes" id="UP001431783"/>
    </source>
</evidence>